<organism evidence="19 20">
    <name type="scientific">Acidithiobacillus ferrooxidans</name>
    <name type="common">Thiobacillus ferrooxidans</name>
    <dbReference type="NCBI Taxonomy" id="920"/>
    <lineage>
        <taxon>Bacteria</taxon>
        <taxon>Pseudomonadati</taxon>
        <taxon>Pseudomonadota</taxon>
        <taxon>Acidithiobacillia</taxon>
        <taxon>Acidithiobacillales</taxon>
        <taxon>Acidithiobacillaceae</taxon>
        <taxon>Acidithiobacillus</taxon>
    </lineage>
</organism>
<dbReference type="EC" id="3.2.1.141" evidence="4 13"/>
<keyword evidence="9 14" id="KW-0326">Glycosidase</keyword>
<sequence>MCRHDMPFGAQRLEDGRWRFRLWAPAAGTVELQLPHGTGVRYTPMRPETEGWFALETGAAPGTAYAYRINRDLVVPDPASRAQLDDVHGPSLLVDPAAFAWEDGHWRGRPWEEAVIYELHTGTFSSEGTFGGITARLDQLAGLGVTALELMPVADFPGERDWGYNGALPFAPDRRYGTPDDLKRLVQGAHRRGLMVFLDVVYNHFGPVGNYLSHYAPAFFTDRHHTPWGAAINFDGPGSRTVRAFFIHNALYWLEEFHMDGLRLDAVHAICDDSDPDIIEELGAAVARRFPHRPIHLMLEDDRNSAHYLVPEGSRRIYAAQWNDDFHHALHVILTGEAEGYYGDFADDPHGLLARCLAEGFAFQGAWSVYHGRRRGEPSAGLPVTAFIGFLQNHDQVGNRAFGDRLATLATPEAVRAATVLLLLAPAPPLLFMGQEWGSRRPFPFFCDLGPDLAPQVREGRLREFARFPDFADAAGRARIPDPSDPATFRSARLDWREREQETHRAWLALHRELLALRQRELVPRLAGVTVEGAVAAHFGKGGVTARWRLADRIVLVVVANLDAEPAAHLRLPTGKQLYATPAASGPDGSFAPWAVAFFLCAPHDAEVAVDGTSPFGH</sequence>
<feature type="active site" description="Nucleophile" evidence="15">
    <location>
        <position position="265"/>
    </location>
</feature>
<feature type="site" description="Transition state stabilizer" evidence="17">
    <location>
        <position position="395"/>
    </location>
</feature>
<dbReference type="SUPFAM" id="SSF81296">
    <property type="entry name" value="E set domains"/>
    <property type="match status" value="1"/>
</dbReference>
<dbReference type="Pfam" id="PF02922">
    <property type="entry name" value="CBM_48"/>
    <property type="match status" value="1"/>
</dbReference>
<dbReference type="InterPro" id="IPR017853">
    <property type="entry name" value="GH"/>
</dbReference>
<feature type="active site" description="Proton donor" evidence="15">
    <location>
        <position position="300"/>
    </location>
</feature>
<evidence type="ECO:0000256" key="10">
    <source>
        <dbReference type="ARBA" id="ARBA00032057"/>
    </source>
</evidence>
<protein>
    <recommendedName>
        <fullName evidence="5 13">Malto-oligosyltrehalose trehalohydrolase</fullName>
        <shortName evidence="14">MTHase</shortName>
        <ecNumber evidence="4 13">3.2.1.141</ecNumber>
    </recommendedName>
    <alternativeName>
        <fullName evidence="11 14">4-alpha-D-((1-&gt;4)-alpha-D-glucano)trehalose trehalohydrolase</fullName>
    </alternativeName>
    <alternativeName>
        <fullName evidence="10 14">Maltooligosyl trehalose trehalohydrolase</fullName>
    </alternativeName>
</protein>
<feature type="binding site" evidence="16">
    <location>
        <begin position="324"/>
        <end position="328"/>
    </location>
    <ligand>
        <name>substrate</name>
    </ligand>
</feature>
<dbReference type="GO" id="GO:0005992">
    <property type="term" value="P:trehalose biosynthetic process"/>
    <property type="evidence" value="ECO:0007669"/>
    <property type="project" value="UniProtKB-UniRule"/>
</dbReference>
<reference evidence="19 20" key="1">
    <citation type="submission" date="2018-06" db="EMBL/GenBank/DDBJ databases">
        <title>Draft sequence of Acidithiobacillus ferrooxidans CCM 4253.</title>
        <authorList>
            <person name="Moya-Beltran A."/>
            <person name="Castro M."/>
            <person name="Covarrubias P.C."/>
            <person name="Issotta F."/>
            <person name="Janiczek O."/>
            <person name="Mandl M."/>
            <person name="Kucera J."/>
            <person name="Quatrini R."/>
        </authorList>
    </citation>
    <scope>NUCLEOTIDE SEQUENCE [LARGE SCALE GENOMIC DNA]</scope>
    <source>
        <strain evidence="19 20">CCM 4253</strain>
    </source>
</reference>
<dbReference type="Pfam" id="PF11941">
    <property type="entry name" value="DUF3459"/>
    <property type="match status" value="1"/>
</dbReference>
<evidence type="ECO:0000256" key="16">
    <source>
        <dbReference type="PIRSR" id="PIRSR006337-2"/>
    </source>
</evidence>
<keyword evidence="6" id="KW-0963">Cytoplasm</keyword>
<comment type="subcellular location">
    <subcellularLocation>
        <location evidence="1 15">Cytoplasm</location>
    </subcellularLocation>
</comment>
<dbReference type="Pfam" id="PF00128">
    <property type="entry name" value="Alpha-amylase"/>
    <property type="match status" value="1"/>
</dbReference>
<dbReference type="InterPro" id="IPR044901">
    <property type="entry name" value="Trehalose_TreZ_E-set_sf"/>
</dbReference>
<dbReference type="PANTHER" id="PTHR43002">
    <property type="entry name" value="GLYCOGEN DEBRANCHING ENZYME"/>
    <property type="match status" value="1"/>
</dbReference>
<dbReference type="UniPathway" id="UPA00299"/>
<evidence type="ECO:0000256" key="11">
    <source>
        <dbReference type="ARBA" id="ARBA00033284"/>
    </source>
</evidence>
<dbReference type="Gene3D" id="3.20.20.80">
    <property type="entry name" value="Glycosidases"/>
    <property type="match status" value="1"/>
</dbReference>
<evidence type="ECO:0000256" key="5">
    <source>
        <dbReference type="ARBA" id="ARBA00015938"/>
    </source>
</evidence>
<keyword evidence="8" id="KW-0119">Carbohydrate metabolism</keyword>
<gene>
    <name evidence="19" type="primary">treZ</name>
    <name evidence="19" type="ORF">DN052_15395</name>
</gene>
<dbReference type="InterPro" id="IPR013783">
    <property type="entry name" value="Ig-like_fold"/>
</dbReference>
<evidence type="ECO:0000256" key="6">
    <source>
        <dbReference type="ARBA" id="ARBA00022490"/>
    </source>
</evidence>
<dbReference type="InterPro" id="IPR004193">
    <property type="entry name" value="Glyco_hydro_13_N"/>
</dbReference>
<dbReference type="OMA" id="FTPMLFM"/>
<dbReference type="AlphaFoldDB" id="A0A2W1JZY7"/>
<keyword evidence="7 14" id="KW-0378">Hydrolase</keyword>
<evidence type="ECO:0000256" key="14">
    <source>
        <dbReference type="PIRNR" id="PIRNR006337"/>
    </source>
</evidence>
<dbReference type="GO" id="GO:0005737">
    <property type="term" value="C:cytoplasm"/>
    <property type="evidence" value="ECO:0007669"/>
    <property type="project" value="UniProtKB-SubCell"/>
</dbReference>
<feature type="domain" description="Glycosyl hydrolase family 13 catalytic" evidence="18">
    <location>
        <begin position="93"/>
        <end position="479"/>
    </location>
</feature>
<name>A0A2W1JZY7_ACIFR</name>
<evidence type="ECO:0000313" key="19">
    <source>
        <dbReference type="EMBL" id="PZD79908.1"/>
    </source>
</evidence>
<feature type="binding site" evidence="16">
    <location>
        <begin position="394"/>
        <end position="399"/>
    </location>
    <ligand>
        <name>substrate</name>
    </ligand>
</feature>
<comment type="similarity">
    <text evidence="3 14">Belongs to the glycosyl hydrolase 13 family.</text>
</comment>
<evidence type="ECO:0000256" key="2">
    <source>
        <dbReference type="ARBA" id="ARBA00005199"/>
    </source>
</evidence>
<dbReference type="InterPro" id="IPR006047">
    <property type="entry name" value="GH13_cat_dom"/>
</dbReference>
<dbReference type="InterPro" id="IPR022567">
    <property type="entry name" value="DUF3459"/>
</dbReference>
<evidence type="ECO:0000256" key="13">
    <source>
        <dbReference type="NCBIfam" id="TIGR02402"/>
    </source>
</evidence>
<evidence type="ECO:0000256" key="8">
    <source>
        <dbReference type="ARBA" id="ARBA00023277"/>
    </source>
</evidence>
<evidence type="ECO:0000313" key="20">
    <source>
        <dbReference type="Proteomes" id="UP000248886"/>
    </source>
</evidence>
<dbReference type="CDD" id="cd02853">
    <property type="entry name" value="E_set_MTHase_like_N"/>
    <property type="match status" value="1"/>
</dbReference>
<evidence type="ECO:0000256" key="3">
    <source>
        <dbReference type="ARBA" id="ARBA00008061"/>
    </source>
</evidence>
<accession>A0A2W1JZY7</accession>
<dbReference type="OrthoDB" id="9800174at2"/>
<comment type="pathway">
    <text evidence="2 14">Glycan biosynthesis; trehalose biosynthesis.</text>
</comment>
<dbReference type="InterPro" id="IPR014756">
    <property type="entry name" value="Ig_E-set"/>
</dbReference>
<comment type="catalytic activity">
    <reaction evidence="12 14">
        <text>hydrolysis of (1-&gt;4)-alpha-D-glucosidic linkage in 4-alpha-D-[(1-&gt;4)-alpha-D-glucanosyl]n trehalose to yield trehalose and (1-&gt;4)-alpha-D-glucan.</text>
        <dbReference type="EC" id="3.2.1.141"/>
    </reaction>
</comment>
<dbReference type="EMBL" id="QKQP01000012">
    <property type="protein sequence ID" value="PZD79908.1"/>
    <property type="molecule type" value="Genomic_DNA"/>
</dbReference>
<dbReference type="RefSeq" id="WP_012536957.1">
    <property type="nucleotide sequence ID" value="NZ_JABFOH010000003.1"/>
</dbReference>
<dbReference type="NCBIfam" id="TIGR02402">
    <property type="entry name" value="trehalose_TreZ"/>
    <property type="match status" value="1"/>
</dbReference>
<comment type="caution">
    <text evidence="19">The sequence shown here is derived from an EMBL/GenBank/DDBJ whole genome shotgun (WGS) entry which is preliminary data.</text>
</comment>
<dbReference type="SMART" id="SM00642">
    <property type="entry name" value="Aamy"/>
    <property type="match status" value="1"/>
</dbReference>
<evidence type="ECO:0000256" key="1">
    <source>
        <dbReference type="ARBA" id="ARBA00004496"/>
    </source>
</evidence>
<evidence type="ECO:0000256" key="17">
    <source>
        <dbReference type="PIRSR" id="PIRSR006337-3"/>
    </source>
</evidence>
<dbReference type="Gene3D" id="1.10.10.760">
    <property type="entry name" value="E-set domains of sugar-utilizing enzymes"/>
    <property type="match status" value="1"/>
</dbReference>
<dbReference type="InterPro" id="IPR012768">
    <property type="entry name" value="Trehalose_TreZ"/>
</dbReference>
<evidence type="ECO:0000259" key="18">
    <source>
        <dbReference type="SMART" id="SM00642"/>
    </source>
</evidence>
<feature type="binding site" evidence="16">
    <location>
        <begin position="263"/>
        <end position="268"/>
    </location>
    <ligand>
        <name>substrate</name>
    </ligand>
</feature>
<evidence type="ECO:0000256" key="15">
    <source>
        <dbReference type="PIRSR" id="PIRSR006337-1"/>
    </source>
</evidence>
<dbReference type="PIRSF" id="PIRSF006337">
    <property type="entry name" value="Trehalose_TreZ"/>
    <property type="match status" value="1"/>
</dbReference>
<evidence type="ECO:0000256" key="9">
    <source>
        <dbReference type="ARBA" id="ARBA00023295"/>
    </source>
</evidence>
<dbReference type="SUPFAM" id="SSF51445">
    <property type="entry name" value="(Trans)glycosidases"/>
    <property type="match status" value="1"/>
</dbReference>
<proteinExistence type="inferred from homology"/>
<evidence type="ECO:0000256" key="12">
    <source>
        <dbReference type="ARBA" id="ARBA00034013"/>
    </source>
</evidence>
<dbReference type="Proteomes" id="UP000248886">
    <property type="component" value="Unassembled WGS sequence"/>
</dbReference>
<evidence type="ECO:0000256" key="7">
    <source>
        <dbReference type="ARBA" id="ARBA00022801"/>
    </source>
</evidence>
<dbReference type="Gene3D" id="2.60.40.10">
    <property type="entry name" value="Immunoglobulins"/>
    <property type="match status" value="1"/>
</dbReference>
<dbReference type="CDD" id="cd11325">
    <property type="entry name" value="AmyAc_GTHase"/>
    <property type="match status" value="1"/>
</dbReference>
<evidence type="ECO:0000256" key="4">
    <source>
        <dbReference type="ARBA" id="ARBA00012268"/>
    </source>
</evidence>
<dbReference type="GO" id="GO:0033942">
    <property type="term" value="F:4-alpha-D-(1-&gt;4)-alpha-D-glucanotrehalose trehalohydrolase activity"/>
    <property type="evidence" value="ECO:0007669"/>
    <property type="project" value="UniProtKB-EC"/>
</dbReference>